<evidence type="ECO:0000256" key="1">
    <source>
        <dbReference type="SAM" id="Phobius"/>
    </source>
</evidence>
<proteinExistence type="predicted"/>
<feature type="transmembrane region" description="Helical" evidence="1">
    <location>
        <begin position="26"/>
        <end position="47"/>
    </location>
</feature>
<keyword evidence="1" id="KW-0812">Transmembrane</keyword>
<dbReference type="EMBL" id="FNFM01000008">
    <property type="protein sequence ID" value="SDK49815.1"/>
    <property type="molecule type" value="Genomic_DNA"/>
</dbReference>
<dbReference type="Proteomes" id="UP000199213">
    <property type="component" value="Unassembled WGS sequence"/>
</dbReference>
<dbReference type="NCBIfam" id="TIGR04034">
    <property type="entry name" value="export_SdpA"/>
    <property type="match status" value="1"/>
</dbReference>
<dbReference type="RefSeq" id="WP_092629138.1">
    <property type="nucleotide sequence ID" value="NZ_FNFM01000008.1"/>
</dbReference>
<keyword evidence="1" id="KW-0472">Membrane</keyword>
<evidence type="ECO:0000313" key="3">
    <source>
        <dbReference type="Proteomes" id="UP000199213"/>
    </source>
</evidence>
<dbReference type="OrthoDB" id="799068at2"/>
<accession>A0A1G9CEG1</accession>
<sequence length="206" mass="23310">MNEYDDNRLESGVGSRRVLFQRRIQYVFNAGVLLVFLLPAVLLTLFVPNALIDRPQISGFVTMVHDVLPQGWGFFTRDPREPAITIWEPIGQNRWEQTSAISNAAPKSLFGFDRTVRTEQYEIDALTQNTSSAGWEECKSGDVSQCLKNFHGSKTSTRSSGEDLRFCGELALVQQSPVPWAWAGTETMMPAEFRVIEAQCHHSERR</sequence>
<dbReference type="Pfam" id="PF17418">
    <property type="entry name" value="SdpA"/>
    <property type="match status" value="1"/>
</dbReference>
<organism evidence="2 3">
    <name type="scientific">Actinopolyspora mzabensis</name>
    <dbReference type="NCBI Taxonomy" id="995066"/>
    <lineage>
        <taxon>Bacteria</taxon>
        <taxon>Bacillati</taxon>
        <taxon>Actinomycetota</taxon>
        <taxon>Actinomycetes</taxon>
        <taxon>Actinopolysporales</taxon>
        <taxon>Actinopolysporaceae</taxon>
        <taxon>Actinopolyspora</taxon>
    </lineage>
</organism>
<gene>
    <name evidence="2" type="ORF">SAMN04487820_108264</name>
</gene>
<dbReference type="InterPro" id="IPR023902">
    <property type="entry name" value="Sporulation_SdpA"/>
</dbReference>
<dbReference type="AlphaFoldDB" id="A0A1G9CEG1"/>
<keyword evidence="3" id="KW-1185">Reference proteome</keyword>
<name>A0A1G9CEG1_ACTMZ</name>
<protein>
    <submittedName>
        <fullName evidence="2">Antimicrobial peptide system protein, SdpA family</fullName>
    </submittedName>
</protein>
<evidence type="ECO:0000313" key="2">
    <source>
        <dbReference type="EMBL" id="SDK49815.1"/>
    </source>
</evidence>
<keyword evidence="1" id="KW-1133">Transmembrane helix</keyword>
<reference evidence="3" key="1">
    <citation type="submission" date="2016-10" db="EMBL/GenBank/DDBJ databases">
        <authorList>
            <person name="Varghese N."/>
            <person name="Submissions S."/>
        </authorList>
    </citation>
    <scope>NUCLEOTIDE SEQUENCE [LARGE SCALE GENOMIC DNA]</scope>
    <source>
        <strain evidence="3">DSM 45460</strain>
    </source>
</reference>